<sequence length="196" mass="22046">MSFHLKYLIGPLAFLTLSILLAVLDDSRVWLVYEQDKILEGEYWRFISANLLHTNHYHLLLNGLGLLLLWKIHYFHYSTLKYSLVWLISSLFTTVGIFLFSQDLHWYVGMSGTLHGIFVWGALSDITKGLKSGWLLLVGVVGKLIYEQTVGADAAIASLIDANVAVDAHLYGAIGGVFSFLFLRYCLSPFLTKKGT</sequence>
<evidence type="ECO:0000256" key="5">
    <source>
        <dbReference type="SAM" id="Phobius"/>
    </source>
</evidence>
<keyword evidence="8" id="KW-1185">Reference proteome</keyword>
<dbReference type="NCBIfam" id="TIGR03902">
    <property type="entry name" value="rhom_GG_sort"/>
    <property type="match status" value="1"/>
</dbReference>
<dbReference type="InterPro" id="IPR023826">
    <property type="entry name" value="Rhom-like_SP_proteobac"/>
</dbReference>
<accession>A0ABT3A9M7</accession>
<reference evidence="7 8" key="1">
    <citation type="submission" date="2022-10" db="EMBL/GenBank/DDBJ databases">
        <title>Aestuariibacter sp. AA17 isolated from Montipora capitata coral fragment.</title>
        <authorList>
            <person name="Emsley S.A."/>
            <person name="Pfannmuller K.M."/>
            <person name="Loughran R.M."/>
            <person name="Shlafstein M."/>
            <person name="Papke E."/>
            <person name="Saw J.H."/>
            <person name="Ushijima B."/>
            <person name="Videau P."/>
        </authorList>
    </citation>
    <scope>NUCLEOTIDE SEQUENCE [LARGE SCALE GENOMIC DNA]</scope>
    <source>
        <strain evidence="7 8">AA17</strain>
    </source>
</reference>
<gene>
    <name evidence="7" type="primary">rrtA</name>
    <name evidence="7" type="ORF">OE749_11800</name>
</gene>
<keyword evidence="3 5" id="KW-1133">Transmembrane helix</keyword>
<protein>
    <submittedName>
        <fullName evidence="7">Rhombosortase</fullName>
        <ecNumber evidence="7">3.4.21.-</ecNumber>
    </submittedName>
</protein>
<feature type="transmembrane region" description="Helical" evidence="5">
    <location>
        <begin position="168"/>
        <end position="187"/>
    </location>
</feature>
<dbReference type="InterPro" id="IPR035952">
    <property type="entry name" value="Rhomboid-like_sf"/>
</dbReference>
<dbReference type="Proteomes" id="UP001652504">
    <property type="component" value="Unassembled WGS sequence"/>
</dbReference>
<evidence type="ECO:0000256" key="2">
    <source>
        <dbReference type="ARBA" id="ARBA00022692"/>
    </source>
</evidence>
<feature type="domain" description="Peptidase S54 rhomboid" evidence="6">
    <location>
        <begin position="41"/>
        <end position="183"/>
    </location>
</feature>
<feature type="transmembrane region" description="Helical" evidence="5">
    <location>
        <begin position="44"/>
        <end position="70"/>
    </location>
</feature>
<feature type="transmembrane region" description="Helical" evidence="5">
    <location>
        <begin position="135"/>
        <end position="156"/>
    </location>
</feature>
<organism evidence="7 8">
    <name type="scientific">Fluctibacter corallii</name>
    <dbReference type="NCBI Taxonomy" id="2984329"/>
    <lineage>
        <taxon>Bacteria</taxon>
        <taxon>Pseudomonadati</taxon>
        <taxon>Pseudomonadota</taxon>
        <taxon>Gammaproteobacteria</taxon>
        <taxon>Alteromonadales</taxon>
        <taxon>Alteromonadaceae</taxon>
        <taxon>Fluctibacter</taxon>
    </lineage>
</organism>
<dbReference type="GO" id="GO:0016787">
    <property type="term" value="F:hydrolase activity"/>
    <property type="evidence" value="ECO:0007669"/>
    <property type="project" value="UniProtKB-KW"/>
</dbReference>
<dbReference type="Gene3D" id="1.20.1540.10">
    <property type="entry name" value="Rhomboid-like"/>
    <property type="match status" value="1"/>
</dbReference>
<evidence type="ECO:0000313" key="7">
    <source>
        <dbReference type="EMBL" id="MCV2885378.1"/>
    </source>
</evidence>
<evidence type="ECO:0000256" key="4">
    <source>
        <dbReference type="ARBA" id="ARBA00023136"/>
    </source>
</evidence>
<keyword evidence="2 5" id="KW-0812">Transmembrane</keyword>
<evidence type="ECO:0000259" key="6">
    <source>
        <dbReference type="Pfam" id="PF01694"/>
    </source>
</evidence>
<feature type="transmembrane region" description="Helical" evidence="5">
    <location>
        <begin position="7"/>
        <end position="24"/>
    </location>
</feature>
<dbReference type="Pfam" id="PF01694">
    <property type="entry name" value="Rhomboid"/>
    <property type="match status" value="1"/>
</dbReference>
<feature type="transmembrane region" description="Helical" evidence="5">
    <location>
        <begin position="82"/>
        <end position="100"/>
    </location>
</feature>
<name>A0ABT3A9M7_9ALTE</name>
<feature type="transmembrane region" description="Helical" evidence="5">
    <location>
        <begin position="106"/>
        <end position="123"/>
    </location>
</feature>
<dbReference type="SUPFAM" id="SSF144091">
    <property type="entry name" value="Rhomboid-like"/>
    <property type="match status" value="1"/>
</dbReference>
<dbReference type="EMBL" id="JAOWKX010000005">
    <property type="protein sequence ID" value="MCV2885378.1"/>
    <property type="molecule type" value="Genomic_DNA"/>
</dbReference>
<evidence type="ECO:0000313" key="8">
    <source>
        <dbReference type="Proteomes" id="UP001652504"/>
    </source>
</evidence>
<proteinExistence type="predicted"/>
<dbReference type="EC" id="3.4.21.-" evidence="7"/>
<keyword evidence="7" id="KW-0378">Hydrolase</keyword>
<evidence type="ECO:0000256" key="1">
    <source>
        <dbReference type="ARBA" id="ARBA00004141"/>
    </source>
</evidence>
<comment type="caution">
    <text evidence="7">The sequence shown here is derived from an EMBL/GenBank/DDBJ whole genome shotgun (WGS) entry which is preliminary data.</text>
</comment>
<keyword evidence="4 5" id="KW-0472">Membrane</keyword>
<comment type="subcellular location">
    <subcellularLocation>
        <location evidence="1">Membrane</location>
        <topology evidence="1">Multi-pass membrane protein</topology>
    </subcellularLocation>
</comment>
<dbReference type="InterPro" id="IPR022764">
    <property type="entry name" value="Peptidase_S54_rhomboid_dom"/>
</dbReference>
<dbReference type="RefSeq" id="WP_263712661.1">
    <property type="nucleotide sequence ID" value="NZ_JAOWKX010000005.1"/>
</dbReference>
<evidence type="ECO:0000256" key="3">
    <source>
        <dbReference type="ARBA" id="ARBA00022989"/>
    </source>
</evidence>